<evidence type="ECO:0000313" key="2">
    <source>
        <dbReference type="EMBL" id="MBB4844290.1"/>
    </source>
</evidence>
<dbReference type="Proteomes" id="UP000562027">
    <property type="component" value="Unassembled WGS sequence"/>
</dbReference>
<name>A0A840L7W8_9BURK</name>
<keyword evidence="1" id="KW-0472">Membrane</keyword>
<keyword evidence="3" id="KW-1185">Reference proteome</keyword>
<evidence type="ECO:0000313" key="3">
    <source>
        <dbReference type="Proteomes" id="UP000562027"/>
    </source>
</evidence>
<dbReference type="RefSeq" id="WP_184300468.1">
    <property type="nucleotide sequence ID" value="NZ_JACHLP010000005.1"/>
</dbReference>
<accession>A0A840L7W8</accession>
<evidence type="ECO:0000256" key="1">
    <source>
        <dbReference type="SAM" id="Phobius"/>
    </source>
</evidence>
<keyword evidence="1" id="KW-1133">Transmembrane helix</keyword>
<protein>
    <submittedName>
        <fullName evidence="2">Uncharacterized protein</fullName>
    </submittedName>
</protein>
<dbReference type="EMBL" id="JACHLP010000005">
    <property type="protein sequence ID" value="MBB4844290.1"/>
    <property type="molecule type" value="Genomic_DNA"/>
</dbReference>
<gene>
    <name evidence="2" type="ORF">HNP55_002826</name>
</gene>
<comment type="caution">
    <text evidence="2">The sequence shown here is derived from an EMBL/GenBank/DDBJ whole genome shotgun (WGS) entry which is preliminary data.</text>
</comment>
<sequence>MPRYKPSDCHALMLPVVLSGQIVPGSFAFALNYLIDHELDLNALDARFKNDEVGGQRL</sequence>
<feature type="transmembrane region" description="Helical" evidence="1">
    <location>
        <begin position="12"/>
        <end position="35"/>
    </location>
</feature>
<organism evidence="2 3">
    <name type="scientific">Roseateles oligotrophus</name>
    <dbReference type="NCBI Taxonomy" id="1769250"/>
    <lineage>
        <taxon>Bacteria</taxon>
        <taxon>Pseudomonadati</taxon>
        <taxon>Pseudomonadota</taxon>
        <taxon>Betaproteobacteria</taxon>
        <taxon>Burkholderiales</taxon>
        <taxon>Sphaerotilaceae</taxon>
        <taxon>Roseateles</taxon>
    </lineage>
</organism>
<dbReference type="AlphaFoldDB" id="A0A840L7W8"/>
<reference evidence="2 3" key="1">
    <citation type="submission" date="2020-08" db="EMBL/GenBank/DDBJ databases">
        <title>Functional genomics of gut bacteria from endangered species of beetles.</title>
        <authorList>
            <person name="Carlos-Shanley C."/>
        </authorList>
    </citation>
    <scope>NUCLEOTIDE SEQUENCE [LARGE SCALE GENOMIC DNA]</scope>
    <source>
        <strain evidence="2 3">S00239</strain>
    </source>
</reference>
<proteinExistence type="predicted"/>
<keyword evidence="1" id="KW-0812">Transmembrane</keyword>